<dbReference type="EMBL" id="JH668359">
    <property type="protein sequence ID" value="KAG6448610.1"/>
    <property type="molecule type" value="Genomic_DNA"/>
</dbReference>
<evidence type="ECO:0000256" key="4">
    <source>
        <dbReference type="SAM" id="SignalP"/>
    </source>
</evidence>
<proteinExistence type="predicted"/>
<feature type="signal peptide" evidence="4">
    <location>
        <begin position="1"/>
        <end position="18"/>
    </location>
</feature>
<evidence type="ECO:0000313" key="5">
    <source>
        <dbReference type="EMBL" id="KAG6448610.1"/>
    </source>
</evidence>
<dbReference type="GO" id="GO:0008010">
    <property type="term" value="F:structural constituent of chitin-based larval cuticle"/>
    <property type="evidence" value="ECO:0007669"/>
    <property type="project" value="TreeGrafter"/>
</dbReference>
<dbReference type="PANTHER" id="PTHR10380">
    <property type="entry name" value="CUTICLE PROTEIN"/>
    <property type="match status" value="1"/>
</dbReference>
<dbReference type="PRINTS" id="PR00947">
    <property type="entry name" value="CUTICLE"/>
</dbReference>
<organism evidence="5 6">
    <name type="scientific">Manduca sexta</name>
    <name type="common">Tobacco hawkmoth</name>
    <name type="synonym">Tobacco hornworm</name>
    <dbReference type="NCBI Taxonomy" id="7130"/>
    <lineage>
        <taxon>Eukaryota</taxon>
        <taxon>Metazoa</taxon>
        <taxon>Ecdysozoa</taxon>
        <taxon>Arthropoda</taxon>
        <taxon>Hexapoda</taxon>
        <taxon>Insecta</taxon>
        <taxon>Pterygota</taxon>
        <taxon>Neoptera</taxon>
        <taxon>Endopterygota</taxon>
        <taxon>Lepidoptera</taxon>
        <taxon>Glossata</taxon>
        <taxon>Ditrysia</taxon>
        <taxon>Bombycoidea</taxon>
        <taxon>Sphingidae</taxon>
        <taxon>Sphinginae</taxon>
        <taxon>Sphingini</taxon>
        <taxon>Manduca</taxon>
    </lineage>
</organism>
<name>A0A922CIZ8_MANSE</name>
<reference evidence="5" key="1">
    <citation type="journal article" date="2016" name="Insect Biochem. Mol. Biol.">
        <title>Multifaceted biological insights from a draft genome sequence of the tobacco hornworm moth, Manduca sexta.</title>
        <authorList>
            <person name="Kanost M.R."/>
            <person name="Arrese E.L."/>
            <person name="Cao X."/>
            <person name="Chen Y.R."/>
            <person name="Chellapilla S."/>
            <person name="Goldsmith M.R."/>
            <person name="Grosse-Wilde E."/>
            <person name="Heckel D.G."/>
            <person name="Herndon N."/>
            <person name="Jiang H."/>
            <person name="Papanicolaou A."/>
            <person name="Qu J."/>
            <person name="Soulages J.L."/>
            <person name="Vogel H."/>
            <person name="Walters J."/>
            <person name="Waterhouse R.M."/>
            <person name="Ahn S.J."/>
            <person name="Almeida F.C."/>
            <person name="An C."/>
            <person name="Aqrawi P."/>
            <person name="Bretschneider A."/>
            <person name="Bryant W.B."/>
            <person name="Bucks S."/>
            <person name="Chao H."/>
            <person name="Chevignon G."/>
            <person name="Christen J.M."/>
            <person name="Clarke D.F."/>
            <person name="Dittmer N.T."/>
            <person name="Ferguson L.C.F."/>
            <person name="Garavelou S."/>
            <person name="Gordon K.H.J."/>
            <person name="Gunaratna R.T."/>
            <person name="Han Y."/>
            <person name="Hauser F."/>
            <person name="He Y."/>
            <person name="Heidel-Fischer H."/>
            <person name="Hirsh A."/>
            <person name="Hu Y."/>
            <person name="Jiang H."/>
            <person name="Kalra D."/>
            <person name="Klinner C."/>
            <person name="Konig C."/>
            <person name="Kovar C."/>
            <person name="Kroll A.R."/>
            <person name="Kuwar S.S."/>
            <person name="Lee S.L."/>
            <person name="Lehman R."/>
            <person name="Li K."/>
            <person name="Li Z."/>
            <person name="Liang H."/>
            <person name="Lovelace S."/>
            <person name="Lu Z."/>
            <person name="Mansfield J.H."/>
            <person name="McCulloch K.J."/>
            <person name="Mathew T."/>
            <person name="Morton B."/>
            <person name="Muzny D.M."/>
            <person name="Neunemann D."/>
            <person name="Ongeri F."/>
            <person name="Pauchet Y."/>
            <person name="Pu L.L."/>
            <person name="Pyrousis I."/>
            <person name="Rao X.J."/>
            <person name="Redding A."/>
            <person name="Roesel C."/>
            <person name="Sanchez-Gracia A."/>
            <person name="Schaack S."/>
            <person name="Shukla A."/>
            <person name="Tetreau G."/>
            <person name="Wang Y."/>
            <person name="Xiong G.H."/>
            <person name="Traut W."/>
            <person name="Walsh T.K."/>
            <person name="Worley K.C."/>
            <person name="Wu D."/>
            <person name="Wu W."/>
            <person name="Wu Y.Q."/>
            <person name="Zhang X."/>
            <person name="Zou Z."/>
            <person name="Zucker H."/>
            <person name="Briscoe A.D."/>
            <person name="Burmester T."/>
            <person name="Clem R.J."/>
            <person name="Feyereisen R."/>
            <person name="Grimmelikhuijzen C.J.P."/>
            <person name="Hamodrakas S.J."/>
            <person name="Hansson B.S."/>
            <person name="Huguet E."/>
            <person name="Jermiin L.S."/>
            <person name="Lan Q."/>
            <person name="Lehman H.K."/>
            <person name="Lorenzen M."/>
            <person name="Merzendorfer H."/>
            <person name="Michalopoulos I."/>
            <person name="Morton D.B."/>
            <person name="Muthukrishnan S."/>
            <person name="Oakeshott J.G."/>
            <person name="Palmer W."/>
            <person name="Park Y."/>
            <person name="Passarelli A.L."/>
            <person name="Rozas J."/>
            <person name="Schwartz L.M."/>
            <person name="Smith W."/>
            <person name="Southgate A."/>
            <person name="Vilcinskas A."/>
            <person name="Vogt R."/>
            <person name="Wang P."/>
            <person name="Werren J."/>
            <person name="Yu X.Q."/>
            <person name="Zhou J.J."/>
            <person name="Brown S.J."/>
            <person name="Scherer S.E."/>
            <person name="Richards S."/>
            <person name="Blissard G.W."/>
        </authorList>
    </citation>
    <scope>NUCLEOTIDE SEQUENCE</scope>
</reference>
<dbReference type="PROSITE" id="PS00233">
    <property type="entry name" value="CHIT_BIND_RR_1"/>
    <property type="match status" value="1"/>
</dbReference>
<dbReference type="Pfam" id="PF00379">
    <property type="entry name" value="Chitin_bind_4"/>
    <property type="match status" value="1"/>
</dbReference>
<dbReference type="GO" id="GO:0062129">
    <property type="term" value="C:chitin-based extracellular matrix"/>
    <property type="evidence" value="ECO:0007669"/>
    <property type="project" value="TreeGrafter"/>
</dbReference>
<comment type="caution">
    <text evidence="5">The sequence shown here is derived from an EMBL/GenBank/DDBJ whole genome shotgun (WGS) entry which is preliminary data.</text>
</comment>
<dbReference type="EMBL" id="JH668359">
    <property type="protein sequence ID" value="KAG6448611.1"/>
    <property type="molecule type" value="Genomic_DNA"/>
</dbReference>
<dbReference type="Proteomes" id="UP000791440">
    <property type="component" value="Unassembled WGS sequence"/>
</dbReference>
<protein>
    <submittedName>
        <fullName evidence="5">Uncharacterized protein</fullName>
    </submittedName>
</protein>
<keyword evidence="2 4" id="KW-0732">Signal</keyword>
<evidence type="ECO:0000256" key="2">
    <source>
        <dbReference type="ARBA" id="ARBA00022729"/>
    </source>
</evidence>
<dbReference type="AlphaFoldDB" id="A0A922CIZ8"/>
<keyword evidence="6" id="KW-1185">Reference proteome</keyword>
<dbReference type="InterPro" id="IPR000618">
    <property type="entry name" value="Insect_cuticle"/>
</dbReference>
<evidence type="ECO:0000256" key="3">
    <source>
        <dbReference type="PROSITE-ProRule" id="PRU00497"/>
    </source>
</evidence>
<dbReference type="InterPro" id="IPR031311">
    <property type="entry name" value="CHIT_BIND_RR_consensus"/>
</dbReference>
<sequence length="106" mass="11643">MVALKLFVFGVLVAVAAAQQVLQHPPAEILSDNSFVRADGYDFEYRTSDGVSRKEEAGLINVGDRQGIAVRGSYSYTAPDGQTYEVTFTADDKGYKPQIRVIEPKQ</sequence>
<dbReference type="PANTHER" id="PTHR10380:SF173">
    <property type="entry name" value="CUTICULAR PROTEIN 47EF, ISOFORM C-RELATED"/>
    <property type="match status" value="1"/>
</dbReference>
<evidence type="ECO:0000313" key="6">
    <source>
        <dbReference type="Proteomes" id="UP000791440"/>
    </source>
</evidence>
<evidence type="ECO:0000256" key="1">
    <source>
        <dbReference type="ARBA" id="ARBA00022460"/>
    </source>
</evidence>
<dbReference type="InterPro" id="IPR050468">
    <property type="entry name" value="Cuticle_Struct_Prot"/>
</dbReference>
<gene>
    <name evidence="5" type="ORF">O3G_MSEX005596</name>
</gene>
<feature type="chain" id="PRO_5038324608" evidence="4">
    <location>
        <begin position="19"/>
        <end position="106"/>
    </location>
</feature>
<keyword evidence="1 3" id="KW-0193">Cuticle</keyword>
<dbReference type="PROSITE" id="PS51155">
    <property type="entry name" value="CHIT_BIND_RR_2"/>
    <property type="match status" value="1"/>
</dbReference>
<reference evidence="5" key="2">
    <citation type="submission" date="2020-12" db="EMBL/GenBank/DDBJ databases">
        <authorList>
            <person name="Kanost M."/>
        </authorList>
    </citation>
    <scope>NUCLEOTIDE SEQUENCE</scope>
</reference>
<accession>A0A922CIZ8</accession>